<dbReference type="Proteomes" id="UP000050381">
    <property type="component" value="Unassembled WGS sequence"/>
</dbReference>
<dbReference type="GO" id="GO:0034386">
    <property type="term" value="F:4-aminobutyrate:2-oxoglutarate transaminase activity"/>
    <property type="evidence" value="ECO:0007669"/>
    <property type="project" value="InterPro"/>
</dbReference>
<dbReference type="InterPro" id="IPR015421">
    <property type="entry name" value="PyrdxlP-dep_Trfase_major"/>
</dbReference>
<dbReference type="GO" id="GO:0042802">
    <property type="term" value="F:identical protein binding"/>
    <property type="evidence" value="ECO:0007669"/>
    <property type="project" value="TreeGrafter"/>
</dbReference>
<evidence type="ECO:0000313" key="9">
    <source>
        <dbReference type="Proteomes" id="UP000050381"/>
    </source>
</evidence>
<dbReference type="PIRSF" id="PIRSF000521">
    <property type="entry name" value="Transaminase_4ab_Lys_Orn"/>
    <property type="match status" value="1"/>
</dbReference>
<evidence type="ECO:0000256" key="2">
    <source>
        <dbReference type="ARBA" id="ARBA00008954"/>
    </source>
</evidence>
<dbReference type="InterPro" id="IPR015422">
    <property type="entry name" value="PyrdxlP-dep_Trfase_small"/>
</dbReference>
<accession>A0A0P9MLH3</accession>
<evidence type="ECO:0000256" key="7">
    <source>
        <dbReference type="SAM" id="MobiDB-lite"/>
    </source>
</evidence>
<dbReference type="InterPro" id="IPR050103">
    <property type="entry name" value="Class-III_PLP-dep_AT"/>
</dbReference>
<dbReference type="PANTHER" id="PTHR11986">
    <property type="entry name" value="AMINOTRANSFERASE CLASS III"/>
    <property type="match status" value="1"/>
</dbReference>
<comment type="caution">
    <text evidence="8">The sequence shown here is derived from an EMBL/GenBank/DDBJ whole genome shotgun (WGS) entry which is preliminary data.</text>
</comment>
<evidence type="ECO:0000256" key="1">
    <source>
        <dbReference type="ARBA" id="ARBA00001933"/>
    </source>
</evidence>
<dbReference type="FunFam" id="3.40.640.10:FF:000013">
    <property type="entry name" value="4-aminobutyrate aminotransferase"/>
    <property type="match status" value="1"/>
</dbReference>
<evidence type="ECO:0000256" key="3">
    <source>
        <dbReference type="ARBA" id="ARBA00022576"/>
    </source>
</evidence>
<keyword evidence="3" id="KW-0032">Aminotransferase</keyword>
<dbReference type="InterPro" id="IPR015424">
    <property type="entry name" value="PyrdxlP-dep_Trfase"/>
</dbReference>
<dbReference type="PROSITE" id="PS00600">
    <property type="entry name" value="AA_TRANSFER_CLASS_3"/>
    <property type="match status" value="1"/>
</dbReference>
<feature type="region of interest" description="Disordered" evidence="7">
    <location>
        <begin position="1"/>
        <end position="23"/>
    </location>
</feature>
<name>A0A0P9MLH3_PSESX</name>
<protein>
    <submittedName>
        <fullName evidence="8">4-aminobutyrate transaminase</fullName>
    </submittedName>
</protein>
<dbReference type="CDD" id="cd00610">
    <property type="entry name" value="OAT_like"/>
    <property type="match status" value="1"/>
</dbReference>
<dbReference type="Gene3D" id="3.90.1150.10">
    <property type="entry name" value="Aspartate Aminotransferase, domain 1"/>
    <property type="match status" value="1"/>
</dbReference>
<dbReference type="Gene3D" id="3.40.640.10">
    <property type="entry name" value="Type I PLP-dependent aspartate aminotransferase-like (Major domain)"/>
    <property type="match status" value="1"/>
</dbReference>
<dbReference type="EMBL" id="LJQD01000383">
    <property type="protein sequence ID" value="KPW92821.1"/>
    <property type="molecule type" value="Genomic_DNA"/>
</dbReference>
<gene>
    <name evidence="8" type="ORF">ALO79_06121</name>
</gene>
<evidence type="ECO:0000256" key="5">
    <source>
        <dbReference type="ARBA" id="ARBA00022898"/>
    </source>
</evidence>
<dbReference type="PANTHER" id="PTHR11986:SF58">
    <property type="entry name" value="LEUCINE_METHIONINE RACEMASE"/>
    <property type="match status" value="1"/>
</dbReference>
<comment type="similarity">
    <text evidence="2 6">Belongs to the class-III pyridoxal-phosphate-dependent aminotransferase family.</text>
</comment>
<dbReference type="AlphaFoldDB" id="A0A0P9MLH3"/>
<sequence>MNSIAATPSAARPTTGKTMNSKVDETPHLLRQRDQFVPRGIVTAHPLVIDRAQGSELWDVDGKRYLDFVGGIGVLNIGHNHPNVVAAIQAQLTKVTHACFQVASYQPYLDLAKRLSHLIAGQSGIDHKAVLFTSGAEAVENAVKIARAHTNRPAVISFRGGFHGRTLLGTTLTGMSQPYKQNFGPMAPEVFHTPYPNEYRGVTTEVALAALHELLATQVAPERVAAILIEPMQGDGGFLTAPVEFMKALRALTEQHGIVLIVDEIQSGFGRTGKWFGFEHSGIQPDLVTVAKSLAGGMPLSGVVGRAEIMDAPLPGGLGGTYGGNALSCAAALAVIDTYEQDNLLARGEQLGQHLRAGLLKLKDRYTCIGDVRGTGFMLAMELVKNDAARSPDADLNQKIIDQARIGGLLVIKCGVYRNVLRFLAPLVTTEQQIDEALTILDAALARVLKSS</sequence>
<evidence type="ECO:0000313" key="8">
    <source>
        <dbReference type="EMBL" id="KPW92821.1"/>
    </source>
</evidence>
<dbReference type="GO" id="GO:0009448">
    <property type="term" value="P:gamma-aminobutyric acid metabolic process"/>
    <property type="evidence" value="ECO:0007669"/>
    <property type="project" value="InterPro"/>
</dbReference>
<organism evidence="8 9">
    <name type="scientific">Pseudomonas syringae pv. castaneae</name>
    <dbReference type="NCBI Taxonomy" id="264450"/>
    <lineage>
        <taxon>Bacteria</taxon>
        <taxon>Pseudomonadati</taxon>
        <taxon>Pseudomonadota</taxon>
        <taxon>Gammaproteobacteria</taxon>
        <taxon>Pseudomonadales</taxon>
        <taxon>Pseudomonadaceae</taxon>
        <taxon>Pseudomonas</taxon>
        <taxon>Pseudomonas syringae</taxon>
    </lineage>
</organism>
<dbReference type="InterPro" id="IPR049704">
    <property type="entry name" value="Aminotrans_3_PPA_site"/>
</dbReference>
<dbReference type="Pfam" id="PF00202">
    <property type="entry name" value="Aminotran_3"/>
    <property type="match status" value="1"/>
</dbReference>
<dbReference type="SUPFAM" id="SSF53383">
    <property type="entry name" value="PLP-dependent transferases"/>
    <property type="match status" value="1"/>
</dbReference>
<dbReference type="InterPro" id="IPR005814">
    <property type="entry name" value="Aminotrans_3"/>
</dbReference>
<reference evidence="8 9" key="1">
    <citation type="submission" date="2015-09" db="EMBL/GenBank/DDBJ databases">
        <title>Genome announcement of multiple Pseudomonas syringae strains.</title>
        <authorList>
            <person name="Thakur S."/>
            <person name="Wang P.W."/>
            <person name="Gong Y."/>
            <person name="Weir B.S."/>
            <person name="Guttman D.S."/>
        </authorList>
    </citation>
    <scope>NUCLEOTIDE SEQUENCE [LARGE SCALE GENOMIC DNA]</scope>
    <source>
        <strain evidence="8 9">ICMP9419</strain>
    </source>
</reference>
<evidence type="ECO:0000256" key="4">
    <source>
        <dbReference type="ARBA" id="ARBA00022679"/>
    </source>
</evidence>
<comment type="cofactor">
    <cofactor evidence="1">
        <name>pyridoxal 5'-phosphate</name>
        <dbReference type="ChEBI" id="CHEBI:597326"/>
    </cofactor>
</comment>
<proteinExistence type="inferred from homology"/>
<keyword evidence="5 6" id="KW-0663">Pyridoxal phosphate</keyword>
<dbReference type="PATRIC" id="fig|264450.4.peg.3654"/>
<dbReference type="InterPro" id="IPR004632">
    <property type="entry name" value="4NH2But_aminotransferase_bac"/>
</dbReference>
<dbReference type="NCBIfam" id="TIGR00700">
    <property type="entry name" value="GABAtrnsam"/>
    <property type="match status" value="1"/>
</dbReference>
<keyword evidence="4" id="KW-0808">Transferase</keyword>
<dbReference type="GO" id="GO:0030170">
    <property type="term" value="F:pyridoxal phosphate binding"/>
    <property type="evidence" value="ECO:0007669"/>
    <property type="project" value="InterPro"/>
</dbReference>
<evidence type="ECO:0000256" key="6">
    <source>
        <dbReference type="RuleBase" id="RU003560"/>
    </source>
</evidence>